<evidence type="ECO:0000256" key="5">
    <source>
        <dbReference type="SAM" id="Phobius"/>
    </source>
</evidence>
<evidence type="ECO:0000256" key="3">
    <source>
        <dbReference type="ARBA" id="ARBA00022833"/>
    </source>
</evidence>
<dbReference type="InterPro" id="IPR011016">
    <property type="entry name" value="Znf_RING-CH"/>
</dbReference>
<dbReference type="PANTHER" id="PTHR45798:SF97">
    <property type="entry name" value="ALCOHOL-SENSITIVE RING FINGER PROTEIN 1"/>
    <property type="match status" value="1"/>
</dbReference>
<evidence type="ECO:0000256" key="1">
    <source>
        <dbReference type="ARBA" id="ARBA00022723"/>
    </source>
</evidence>
<protein>
    <recommendedName>
        <fullName evidence="6">RING-type domain-containing protein</fullName>
    </recommendedName>
</protein>
<dbReference type="Proteomes" id="UP000692954">
    <property type="component" value="Unassembled WGS sequence"/>
</dbReference>
<keyword evidence="5" id="KW-0812">Transmembrane</keyword>
<accession>A0A8S1L241</accession>
<dbReference type="EMBL" id="CAJJDN010000012">
    <property type="protein sequence ID" value="CAD8058736.1"/>
    <property type="molecule type" value="Genomic_DNA"/>
</dbReference>
<keyword evidence="8" id="KW-1185">Reference proteome</keyword>
<reference evidence="7" key="1">
    <citation type="submission" date="2021-01" db="EMBL/GenBank/DDBJ databases">
        <authorList>
            <consortium name="Genoscope - CEA"/>
            <person name="William W."/>
        </authorList>
    </citation>
    <scope>NUCLEOTIDE SEQUENCE</scope>
</reference>
<dbReference type="PANTHER" id="PTHR45798">
    <property type="entry name" value="RING-H2 FINGER PROTEIN ATL61-RELATED-RELATED"/>
    <property type="match status" value="1"/>
</dbReference>
<feature type="transmembrane region" description="Helical" evidence="5">
    <location>
        <begin position="232"/>
        <end position="256"/>
    </location>
</feature>
<proteinExistence type="predicted"/>
<keyword evidence="2 4" id="KW-0863">Zinc-finger</keyword>
<dbReference type="OrthoDB" id="292812at2759"/>
<comment type="caution">
    <text evidence="7">The sequence shown here is derived from an EMBL/GenBank/DDBJ whole genome shotgun (WGS) entry which is preliminary data.</text>
</comment>
<dbReference type="GO" id="GO:0008270">
    <property type="term" value="F:zinc ion binding"/>
    <property type="evidence" value="ECO:0007669"/>
    <property type="project" value="UniProtKB-KW"/>
</dbReference>
<evidence type="ECO:0000259" key="6">
    <source>
        <dbReference type="PROSITE" id="PS50089"/>
    </source>
</evidence>
<dbReference type="SMART" id="SM00744">
    <property type="entry name" value="RINGv"/>
    <property type="match status" value="1"/>
</dbReference>
<feature type="domain" description="RING-type" evidence="6">
    <location>
        <begin position="295"/>
        <end position="336"/>
    </location>
</feature>
<dbReference type="AlphaFoldDB" id="A0A8S1L241"/>
<keyword evidence="3" id="KW-0862">Zinc</keyword>
<dbReference type="Pfam" id="PF13639">
    <property type="entry name" value="zf-RING_2"/>
    <property type="match status" value="1"/>
</dbReference>
<dbReference type="InterPro" id="IPR052788">
    <property type="entry name" value="RING-type_E3_ligase_ATL"/>
</dbReference>
<dbReference type="PROSITE" id="PS50089">
    <property type="entry name" value="ZF_RING_2"/>
    <property type="match status" value="1"/>
</dbReference>
<keyword evidence="5" id="KW-0472">Membrane</keyword>
<dbReference type="SMART" id="SM00184">
    <property type="entry name" value="RING"/>
    <property type="match status" value="1"/>
</dbReference>
<evidence type="ECO:0000256" key="4">
    <source>
        <dbReference type="PROSITE-ProRule" id="PRU00175"/>
    </source>
</evidence>
<sequence>MDIQYNQQFEIVQFPLNKNSFPIIEIIDEKKTIQSSSYESYSQKQHIHQLWLGQREENQNLTISIYSKMEKVYQNINETDSKMSFKLTIYDNIEQLKEPKCKFPSYGLNCDQSVNFIDVGLLVQINLNIQSWFFAYYQLKSLDYILKISNSNALMGISLLSGVFETFAEQPNFFKGYQLIDKKQNVNINLKNYFSNLQESNEYLIFIGVFNENLDREHSLILELNKIQIDEFPLWAILTICAVIFLGIIILFLIYYSYKKQYKKITYVKPVLEEAHLNKYMPAQKMLQEYLSKECSICLLQFEKKEKFRITPCNHLFHDQCLQDWTKKNSQCPLCRQGLKEEEIQIFFAKIHSNNNESQSEINKKPSVQFIPLTNSDLTYQTGNKSDNSPSNNLCMSNSRRQMSIQIIRDEILE</sequence>
<gene>
    <name evidence="7" type="ORF">PSON_ATCC_30995.1.T0120380</name>
</gene>
<dbReference type="CDD" id="cd16454">
    <property type="entry name" value="RING-H2_PA-TM-RING"/>
    <property type="match status" value="1"/>
</dbReference>
<organism evidence="7 8">
    <name type="scientific">Paramecium sonneborni</name>
    <dbReference type="NCBI Taxonomy" id="65129"/>
    <lineage>
        <taxon>Eukaryota</taxon>
        <taxon>Sar</taxon>
        <taxon>Alveolata</taxon>
        <taxon>Ciliophora</taxon>
        <taxon>Intramacronucleata</taxon>
        <taxon>Oligohymenophorea</taxon>
        <taxon>Peniculida</taxon>
        <taxon>Parameciidae</taxon>
        <taxon>Paramecium</taxon>
    </lineage>
</organism>
<keyword evidence="1" id="KW-0479">Metal-binding</keyword>
<keyword evidence="5" id="KW-1133">Transmembrane helix</keyword>
<name>A0A8S1L241_9CILI</name>
<evidence type="ECO:0000256" key="2">
    <source>
        <dbReference type="ARBA" id="ARBA00022771"/>
    </source>
</evidence>
<dbReference type="InterPro" id="IPR001841">
    <property type="entry name" value="Znf_RING"/>
</dbReference>
<evidence type="ECO:0000313" key="8">
    <source>
        <dbReference type="Proteomes" id="UP000692954"/>
    </source>
</evidence>
<evidence type="ECO:0000313" key="7">
    <source>
        <dbReference type="EMBL" id="CAD8058736.1"/>
    </source>
</evidence>